<dbReference type="PANTHER" id="PTHR18964:SF149">
    <property type="entry name" value="BIFUNCTIONAL UDP-N-ACETYLGLUCOSAMINE 2-EPIMERASE_N-ACETYLMANNOSAMINE KINASE"/>
    <property type="match status" value="1"/>
</dbReference>
<dbReference type="Gene3D" id="3.30.420.40">
    <property type="match status" value="2"/>
</dbReference>
<dbReference type="Pfam" id="PF00480">
    <property type="entry name" value="ROK"/>
    <property type="match status" value="1"/>
</dbReference>
<dbReference type="Proteomes" id="UP001595960">
    <property type="component" value="Unassembled WGS sequence"/>
</dbReference>
<protein>
    <submittedName>
        <fullName evidence="3">ROK family protein</fullName>
    </submittedName>
</protein>
<dbReference type="PANTHER" id="PTHR18964">
    <property type="entry name" value="ROK (REPRESSOR, ORF, KINASE) FAMILY"/>
    <property type="match status" value="1"/>
</dbReference>
<dbReference type="InterPro" id="IPR000600">
    <property type="entry name" value="ROK"/>
</dbReference>
<dbReference type="InterPro" id="IPR043129">
    <property type="entry name" value="ATPase_NBD"/>
</dbReference>
<dbReference type="InterPro" id="IPR036390">
    <property type="entry name" value="WH_DNA-bd_sf"/>
</dbReference>
<evidence type="ECO:0000256" key="2">
    <source>
        <dbReference type="SAM" id="MobiDB-lite"/>
    </source>
</evidence>
<accession>A0ABV9R4Q9</accession>
<evidence type="ECO:0000313" key="4">
    <source>
        <dbReference type="Proteomes" id="UP001595960"/>
    </source>
</evidence>
<name>A0ABV9R4Q9_9MICO</name>
<keyword evidence="4" id="KW-1185">Reference proteome</keyword>
<reference evidence="4" key="1">
    <citation type="journal article" date="2019" name="Int. J. Syst. Evol. Microbiol.">
        <title>The Global Catalogue of Microorganisms (GCM) 10K type strain sequencing project: providing services to taxonomists for standard genome sequencing and annotation.</title>
        <authorList>
            <consortium name="The Broad Institute Genomics Platform"/>
            <consortium name="The Broad Institute Genome Sequencing Center for Infectious Disease"/>
            <person name="Wu L."/>
            <person name="Ma J."/>
        </authorList>
    </citation>
    <scope>NUCLEOTIDE SEQUENCE [LARGE SCALE GENOMIC DNA]</scope>
    <source>
        <strain evidence="4">CGMCC 1.12192</strain>
    </source>
</reference>
<gene>
    <name evidence="3" type="ORF">ACFPER_06550</name>
</gene>
<dbReference type="InterPro" id="IPR036388">
    <property type="entry name" value="WH-like_DNA-bd_sf"/>
</dbReference>
<sequence>MTQSGARSEADHDDPTAPATNPAAAHAAGLVIGHLFAHGEAGRTELATASGLGRSAASALLHRMLERGVLVEDDAAERARGGRLSLAVADRLLLTAGIVGDDAVATLTELDGTEVARYEEPALVEDDERPGPAAALDALAQVVERTIAQAARDERGIATLAVAIQGAVAGSPELAVLDDALGLEPIDVVSALRARSARLADIEPELAAPPTLISTPTADAVAEAARRSAAVLLHLTGDTQVAAGIAIGGMAYRGAHGLAGTFGHLPVVPDGVRCACGQRGCLTTVASPGPILERAELREFEVQYGRRAALEELATRIAAAEDRARWAWLDAALWIGRALQVVVPTIDPDVVSVGGWWAPLAGDIEAAFRDNRPALGGGALDAVPRIVPAATAGFAAATAQARERLRASLVAAAA</sequence>
<organism evidence="3 4">
    <name type="scientific">Agromyces aurantiacus</name>
    <dbReference type="NCBI Taxonomy" id="165814"/>
    <lineage>
        <taxon>Bacteria</taxon>
        <taxon>Bacillati</taxon>
        <taxon>Actinomycetota</taxon>
        <taxon>Actinomycetes</taxon>
        <taxon>Micrococcales</taxon>
        <taxon>Microbacteriaceae</taxon>
        <taxon>Agromyces</taxon>
    </lineage>
</organism>
<comment type="similarity">
    <text evidence="1">Belongs to the ROK (NagC/XylR) family.</text>
</comment>
<evidence type="ECO:0000313" key="3">
    <source>
        <dbReference type="EMBL" id="MFC4828441.1"/>
    </source>
</evidence>
<dbReference type="Gene3D" id="1.10.10.10">
    <property type="entry name" value="Winged helix-like DNA-binding domain superfamily/Winged helix DNA-binding domain"/>
    <property type="match status" value="1"/>
</dbReference>
<dbReference type="EMBL" id="JBHSJC010000001">
    <property type="protein sequence ID" value="MFC4828441.1"/>
    <property type="molecule type" value="Genomic_DNA"/>
</dbReference>
<proteinExistence type="inferred from homology"/>
<dbReference type="SUPFAM" id="SSF53067">
    <property type="entry name" value="Actin-like ATPase domain"/>
    <property type="match status" value="1"/>
</dbReference>
<comment type="caution">
    <text evidence="3">The sequence shown here is derived from an EMBL/GenBank/DDBJ whole genome shotgun (WGS) entry which is preliminary data.</text>
</comment>
<evidence type="ECO:0000256" key="1">
    <source>
        <dbReference type="ARBA" id="ARBA00006479"/>
    </source>
</evidence>
<dbReference type="RefSeq" id="WP_204391536.1">
    <property type="nucleotide sequence ID" value="NZ_JAFBBW010000001.1"/>
</dbReference>
<feature type="region of interest" description="Disordered" evidence="2">
    <location>
        <begin position="1"/>
        <end position="22"/>
    </location>
</feature>
<dbReference type="SUPFAM" id="SSF46785">
    <property type="entry name" value="Winged helix' DNA-binding domain"/>
    <property type="match status" value="1"/>
</dbReference>